<dbReference type="InterPro" id="IPR015443">
    <property type="entry name" value="Aldose_1-epimerase"/>
</dbReference>
<dbReference type="GO" id="GO:0004034">
    <property type="term" value="F:aldose 1-epimerase activity"/>
    <property type="evidence" value="ECO:0007669"/>
    <property type="project" value="UniProtKB-EC"/>
</dbReference>
<dbReference type="GO" id="GO:0006006">
    <property type="term" value="P:glucose metabolic process"/>
    <property type="evidence" value="ECO:0007669"/>
    <property type="project" value="TreeGrafter"/>
</dbReference>
<comment type="catalytic activity">
    <reaction evidence="5">
        <text>alpha-D-glucose = beta-D-glucose</text>
        <dbReference type="Rhea" id="RHEA:10264"/>
        <dbReference type="ChEBI" id="CHEBI:15903"/>
        <dbReference type="ChEBI" id="CHEBI:17925"/>
        <dbReference type="EC" id="5.1.3.3"/>
    </reaction>
</comment>
<dbReference type="InterPro" id="IPR014718">
    <property type="entry name" value="GH-type_carb-bd"/>
</dbReference>
<dbReference type="SUPFAM" id="SSF74650">
    <property type="entry name" value="Galactose mutarotase-like"/>
    <property type="match status" value="1"/>
</dbReference>
<evidence type="ECO:0000313" key="10">
    <source>
        <dbReference type="Proteomes" id="UP000286997"/>
    </source>
</evidence>
<evidence type="ECO:0000256" key="6">
    <source>
        <dbReference type="PIRSR" id="PIRSR005096-1"/>
    </source>
</evidence>
<reference evidence="9 10" key="1">
    <citation type="submission" date="2019-01" db="EMBL/GenBank/DDBJ databases">
        <authorList>
            <person name="Chen W.-M."/>
        </authorList>
    </citation>
    <scope>NUCLEOTIDE SEQUENCE [LARGE SCALE GENOMIC DNA]</scope>
    <source>
        <strain evidence="9 10">TER-1</strain>
    </source>
</reference>
<dbReference type="PANTHER" id="PTHR10091">
    <property type="entry name" value="ALDOSE-1-EPIMERASE"/>
    <property type="match status" value="1"/>
</dbReference>
<protein>
    <recommendedName>
        <fullName evidence="5">Aldose 1-epimerase</fullName>
        <ecNumber evidence="5">5.1.3.3</ecNumber>
    </recommendedName>
</protein>
<dbReference type="UniPathway" id="UPA00242"/>
<dbReference type="GO" id="GO:0030246">
    <property type="term" value="F:carbohydrate binding"/>
    <property type="evidence" value="ECO:0007669"/>
    <property type="project" value="InterPro"/>
</dbReference>
<sequence length="345" mass="37244">MQAEPFGTTRDGAAVTRHTLARGDLRVRILSYGAIVQTVEVPDRAGRIANVVLGLDRLDRYETVSPHFGGLLGRYANRIAGGRFVLDGTTHALTRNEGRNTLHGGTRGFDRHAWDVLSADDHRIVLHRVSPDAEEGFPGALATTVTYGLDADGGLRIDYEAETDAATVVSLSNHSYFNLAGEGSGDVFGHEVTVFADHYLPVDGEGIPTGTMAPVAGTPFDFREPVPLGARIREADPQLVRGQGYDHTFVLGPGDALRPAARVHDPRSGRRLDVLTTRPGLQLYSGNQLDGRLAGPGGRLYRPGDALCLEAQAFPDAPNRPDFPSTVLRPGERFRATTIYRFSVA</sequence>
<name>A0A3S2YSX3_9HYPH</name>
<evidence type="ECO:0000313" key="9">
    <source>
        <dbReference type="EMBL" id="RVU18687.1"/>
    </source>
</evidence>
<gene>
    <name evidence="9" type="ORF">EOE48_09885</name>
</gene>
<comment type="similarity">
    <text evidence="2 5">Belongs to the aldose epimerase family.</text>
</comment>
<keyword evidence="10" id="KW-1185">Reference proteome</keyword>
<dbReference type="InterPro" id="IPR011013">
    <property type="entry name" value="Gal_mutarotase_sf_dom"/>
</dbReference>
<keyword evidence="3 5" id="KW-0413">Isomerase</keyword>
<comment type="caution">
    <text evidence="9">The sequence shown here is derived from an EMBL/GenBank/DDBJ whole genome shotgun (WGS) entry which is preliminary data.</text>
</comment>
<dbReference type="EMBL" id="SACP01000008">
    <property type="protein sequence ID" value="RVU18687.1"/>
    <property type="molecule type" value="Genomic_DNA"/>
</dbReference>
<evidence type="ECO:0000256" key="8">
    <source>
        <dbReference type="PIRSR" id="PIRSR005096-3"/>
    </source>
</evidence>
<keyword evidence="4 5" id="KW-0119">Carbohydrate metabolism</keyword>
<feature type="binding site" evidence="8">
    <location>
        <begin position="77"/>
        <end position="78"/>
    </location>
    <ligand>
        <name>beta-D-galactose</name>
        <dbReference type="ChEBI" id="CHEBI:27667"/>
    </ligand>
</feature>
<dbReference type="PANTHER" id="PTHR10091:SF0">
    <property type="entry name" value="GALACTOSE MUTAROTASE"/>
    <property type="match status" value="1"/>
</dbReference>
<feature type="binding site" evidence="8">
    <location>
        <begin position="174"/>
        <end position="176"/>
    </location>
    <ligand>
        <name>beta-D-galactose</name>
        <dbReference type="ChEBI" id="CHEBI:27667"/>
    </ligand>
</feature>
<evidence type="ECO:0000256" key="2">
    <source>
        <dbReference type="ARBA" id="ARBA00006206"/>
    </source>
</evidence>
<feature type="active site" description="Proton acceptor" evidence="6">
    <location>
        <position position="310"/>
    </location>
</feature>
<dbReference type="GO" id="GO:0005737">
    <property type="term" value="C:cytoplasm"/>
    <property type="evidence" value="ECO:0007669"/>
    <property type="project" value="TreeGrafter"/>
</dbReference>
<feature type="binding site" evidence="7">
    <location>
        <position position="246"/>
    </location>
    <ligand>
        <name>beta-D-galactose</name>
        <dbReference type="ChEBI" id="CHEBI:27667"/>
    </ligand>
</feature>
<dbReference type="RefSeq" id="WP_127728631.1">
    <property type="nucleotide sequence ID" value="NZ_SACP01000008.1"/>
</dbReference>
<dbReference type="AlphaFoldDB" id="A0A3S2YSX3"/>
<feature type="active site" description="Proton donor" evidence="6">
    <location>
        <position position="174"/>
    </location>
</feature>
<dbReference type="InterPro" id="IPR047215">
    <property type="entry name" value="Galactose_mutarotase-like"/>
</dbReference>
<accession>A0A3S2YSX3</accession>
<evidence type="ECO:0000256" key="5">
    <source>
        <dbReference type="PIRNR" id="PIRNR005096"/>
    </source>
</evidence>
<dbReference type="Pfam" id="PF01263">
    <property type="entry name" value="Aldose_epim"/>
    <property type="match status" value="1"/>
</dbReference>
<dbReference type="OrthoDB" id="9779408at2"/>
<dbReference type="NCBIfam" id="NF008277">
    <property type="entry name" value="PRK11055.1"/>
    <property type="match status" value="1"/>
</dbReference>
<dbReference type="Gene3D" id="2.70.98.10">
    <property type="match status" value="1"/>
</dbReference>
<organism evidence="9 10">
    <name type="scientific">Methylobacterium oryzihabitans</name>
    <dbReference type="NCBI Taxonomy" id="2499852"/>
    <lineage>
        <taxon>Bacteria</taxon>
        <taxon>Pseudomonadati</taxon>
        <taxon>Pseudomonadota</taxon>
        <taxon>Alphaproteobacteria</taxon>
        <taxon>Hyphomicrobiales</taxon>
        <taxon>Methylobacteriaceae</taxon>
        <taxon>Methylobacterium</taxon>
    </lineage>
</organism>
<evidence type="ECO:0000256" key="7">
    <source>
        <dbReference type="PIRSR" id="PIRSR005096-2"/>
    </source>
</evidence>
<evidence type="ECO:0000256" key="3">
    <source>
        <dbReference type="ARBA" id="ARBA00023235"/>
    </source>
</evidence>
<dbReference type="PIRSF" id="PIRSF005096">
    <property type="entry name" value="GALM"/>
    <property type="match status" value="1"/>
</dbReference>
<dbReference type="Proteomes" id="UP000286997">
    <property type="component" value="Unassembled WGS sequence"/>
</dbReference>
<comment type="pathway">
    <text evidence="1 5">Carbohydrate metabolism; hexose metabolism.</text>
</comment>
<dbReference type="CDD" id="cd09019">
    <property type="entry name" value="galactose_mutarotase_like"/>
    <property type="match status" value="1"/>
</dbReference>
<evidence type="ECO:0000256" key="1">
    <source>
        <dbReference type="ARBA" id="ARBA00005028"/>
    </source>
</evidence>
<evidence type="ECO:0000256" key="4">
    <source>
        <dbReference type="ARBA" id="ARBA00023277"/>
    </source>
</evidence>
<proteinExistence type="inferred from homology"/>
<dbReference type="InterPro" id="IPR008183">
    <property type="entry name" value="Aldose_1/G6P_1-epimerase"/>
</dbReference>
<dbReference type="GO" id="GO:0033499">
    <property type="term" value="P:galactose catabolic process via UDP-galactose, Leloir pathway"/>
    <property type="evidence" value="ECO:0007669"/>
    <property type="project" value="TreeGrafter"/>
</dbReference>
<dbReference type="EC" id="5.1.3.3" evidence="5"/>